<comment type="function">
    <text evidence="7">May be involved in cell wall biosynthesis.</text>
</comment>
<sequence length="572" mass="65589">MDMKRIRRTQHSPTIPPDMENDGGVYRAAAERKHRGQMFRLAMALVVFLVFLLLMVAISGFHRNLSFNQLRQFTERGHFEINAGVRKEFLESSKFPKAKEDKFLGGLLASGFDEQSCLSRYKFASYSKPSPHSPSDYLLQRLRKYEQLHQKCGPNTFLYNRTIDQLTRGSSSVTTECRYVVWISYSGLGNRMLTLTSAFLYALLTNRVLLVDRGADMTDLFCEPFPGTSWLLPLDFPLSQFKSFDINSPESYGNMLKNKVISNTAAAGASLPSFIYLHLGHDYREHDKLFFCEDDQDLLRTIPWLVLRSDNYFVPSLFLIPTYQEELHQLFPKKDTVFHHLGRYLFHPTNSVWGLVTRYYQSYLAKADERVGVQIRVFETESGPFQHVLDQVLGCTQKQKILPEVSQEQTIIAAPLKKSKAVLLTSLSSGYLEILRNMFWVYPATSGEIISFHQPSHEEHQQTEKQMHNMKAFAEMYLLSLTDVLVTSAWSTFGYVAQGLGGLKPWILVKPENRTTPDPPCILALSMEPCFHAPPFYDCKAKQGVDTGELVPHVRHCEDMSWGLKLVDRDEW</sequence>
<name>A0A1S6YFQ2_DENOF</name>
<dbReference type="GO" id="GO:0009969">
    <property type="term" value="P:xyloglucan biosynthetic process"/>
    <property type="evidence" value="ECO:0007669"/>
    <property type="project" value="TreeGrafter"/>
</dbReference>
<keyword evidence="7" id="KW-1133">Transmembrane helix</keyword>
<dbReference type="EC" id="2.4.1.-" evidence="7"/>
<comment type="subcellular location">
    <subcellularLocation>
        <location evidence="7">Golgi apparatus</location>
        <location evidence="7">Golgi stack membrane</location>
        <topology evidence="7">Single-pass type II membrane protein</topology>
    </subcellularLocation>
</comment>
<protein>
    <recommendedName>
        <fullName evidence="7">Fucosyltransferase</fullName>
        <ecNumber evidence="7">2.4.1.-</ecNumber>
    </recommendedName>
</protein>
<dbReference type="GO" id="GO:0042546">
    <property type="term" value="P:cell wall biogenesis"/>
    <property type="evidence" value="ECO:0007669"/>
    <property type="project" value="InterPro"/>
</dbReference>
<dbReference type="PANTHER" id="PTHR31889">
    <property type="entry name" value="FUCOSYLTRANSFERASE 2-RELATED"/>
    <property type="match status" value="1"/>
</dbReference>
<evidence type="ECO:0000256" key="5">
    <source>
        <dbReference type="ARBA" id="ARBA00023180"/>
    </source>
</evidence>
<gene>
    <name evidence="9" type="primary">MUR2</name>
</gene>
<organism evidence="9">
    <name type="scientific">Dendrobium officinale</name>
    <name type="common">Orchid</name>
    <dbReference type="NCBI Taxonomy" id="142615"/>
    <lineage>
        <taxon>Eukaryota</taxon>
        <taxon>Viridiplantae</taxon>
        <taxon>Streptophyta</taxon>
        <taxon>Embryophyta</taxon>
        <taxon>Tracheophyta</taxon>
        <taxon>Spermatophyta</taxon>
        <taxon>Magnoliopsida</taxon>
        <taxon>Liliopsida</taxon>
        <taxon>Asparagales</taxon>
        <taxon>Orchidaceae</taxon>
        <taxon>Epidendroideae</taxon>
        <taxon>Malaxideae</taxon>
        <taxon>Dendrobiinae</taxon>
        <taxon>Dendrobium</taxon>
    </lineage>
</organism>
<accession>A0A1S6YFQ2</accession>
<evidence type="ECO:0000256" key="2">
    <source>
        <dbReference type="ARBA" id="ARBA00022676"/>
    </source>
</evidence>
<evidence type="ECO:0000256" key="3">
    <source>
        <dbReference type="ARBA" id="ARBA00022679"/>
    </source>
</evidence>
<evidence type="ECO:0000256" key="4">
    <source>
        <dbReference type="ARBA" id="ARBA00023034"/>
    </source>
</evidence>
<dbReference type="PANTHER" id="PTHR31889:SF2">
    <property type="entry name" value="FUCOSYLTRANSFERASE 3"/>
    <property type="match status" value="1"/>
</dbReference>
<feature type="transmembrane region" description="Helical" evidence="7">
    <location>
        <begin position="41"/>
        <end position="61"/>
    </location>
</feature>
<evidence type="ECO:0000256" key="6">
    <source>
        <dbReference type="ARBA" id="ARBA00023316"/>
    </source>
</evidence>
<dbReference type="GO" id="GO:0032580">
    <property type="term" value="C:Golgi cisterna membrane"/>
    <property type="evidence" value="ECO:0007669"/>
    <property type="project" value="UniProtKB-SubCell"/>
</dbReference>
<keyword evidence="2 7" id="KW-0328">Glycosyltransferase</keyword>
<dbReference type="AlphaFoldDB" id="A0A1S6YFQ2"/>
<reference evidence="9" key="2">
    <citation type="journal article" date="2017" name="Plant J.">
        <title>Concomitant loss of NDH complex-related genes within chloroplast and nuclear genomes in some orchids.</title>
        <authorList>
            <person name="Lin C.S."/>
            <person name="Chen J.J."/>
            <person name="Chiu C.C."/>
            <person name="Hsiao H.C."/>
            <person name="Yang C.J."/>
            <person name="Jin X.H."/>
            <person name="Leebens-Mack J."/>
            <person name="dePamphilis C.W."/>
            <person name="Huang Y.T."/>
            <person name="Yang L.H."/>
            <person name="Chang W.J."/>
            <person name="Kui L."/>
            <person name="Wong G.K."/>
            <person name="Hu J.M."/>
            <person name="Wang W."/>
            <person name="Shih M.C."/>
        </authorList>
    </citation>
    <scope>NUCLEOTIDE SEQUENCE</scope>
</reference>
<feature type="compositionally biased region" description="Basic residues" evidence="8">
    <location>
        <begin position="1"/>
        <end position="10"/>
    </location>
</feature>
<dbReference type="EMBL" id="KX130316">
    <property type="protein sequence ID" value="AQX44094.1"/>
    <property type="molecule type" value="mRNA"/>
</dbReference>
<proteinExistence type="evidence at transcript level"/>
<keyword evidence="7" id="KW-0812">Transmembrane</keyword>
<feature type="region of interest" description="Disordered" evidence="8">
    <location>
        <begin position="1"/>
        <end position="23"/>
    </location>
</feature>
<evidence type="ECO:0000256" key="7">
    <source>
        <dbReference type="RuleBase" id="RU367004"/>
    </source>
</evidence>
<comment type="similarity">
    <text evidence="1 7">Belongs to the glycosyltransferase 37 family.</text>
</comment>
<evidence type="ECO:0000256" key="1">
    <source>
        <dbReference type="ARBA" id="ARBA00010481"/>
    </source>
</evidence>
<reference evidence="9" key="1">
    <citation type="submission" date="2016-04" db="EMBL/GenBank/DDBJ databases">
        <authorList>
            <person name="Evans L.H."/>
            <person name="Alamgir A."/>
            <person name="Owens N."/>
            <person name="Weber N.D."/>
            <person name="Virtaneva K."/>
            <person name="Barbian K."/>
            <person name="Babar A."/>
            <person name="Rosenke K."/>
        </authorList>
    </citation>
    <scope>NUCLEOTIDE SEQUENCE</scope>
</reference>
<dbReference type="Gene3D" id="3.40.50.11340">
    <property type="match status" value="1"/>
</dbReference>
<evidence type="ECO:0000256" key="8">
    <source>
        <dbReference type="SAM" id="MobiDB-lite"/>
    </source>
</evidence>
<dbReference type="GO" id="GO:0071555">
    <property type="term" value="P:cell wall organization"/>
    <property type="evidence" value="ECO:0007669"/>
    <property type="project" value="UniProtKB-UniRule"/>
</dbReference>
<keyword evidence="5" id="KW-0325">Glycoprotein</keyword>
<keyword evidence="7" id="KW-0472">Membrane</keyword>
<evidence type="ECO:0000313" key="9">
    <source>
        <dbReference type="EMBL" id="AQX44094.1"/>
    </source>
</evidence>
<dbReference type="Pfam" id="PF03254">
    <property type="entry name" value="XG_FTase"/>
    <property type="match status" value="1"/>
</dbReference>
<dbReference type="InterPro" id="IPR004938">
    <property type="entry name" value="XG_FTase"/>
</dbReference>
<keyword evidence="4 7" id="KW-0333">Golgi apparatus</keyword>
<keyword evidence="6 7" id="KW-0961">Cell wall biogenesis/degradation</keyword>
<dbReference type="GO" id="GO:0008107">
    <property type="term" value="F:galactoside 2-alpha-L-fucosyltransferase activity"/>
    <property type="evidence" value="ECO:0007669"/>
    <property type="project" value="InterPro"/>
</dbReference>
<dbReference type="FunFam" id="3.40.50.11340:FF:000005">
    <property type="entry name" value="Galactoside 2-alpha-L-fucosyltransferase"/>
    <property type="match status" value="1"/>
</dbReference>
<keyword evidence="3 7" id="KW-0808">Transferase</keyword>